<reference evidence="3" key="1">
    <citation type="submission" date="2016-11" db="EMBL/GenBank/DDBJ databases">
        <authorList>
            <person name="Varghese N."/>
            <person name="Submissions S."/>
        </authorList>
    </citation>
    <scope>NUCLEOTIDE SEQUENCE [LARGE SCALE GENOMIC DNA]</scope>
    <source>
        <strain evidence="3">DSM 26134</strain>
    </source>
</reference>
<gene>
    <name evidence="2" type="ORF">SAMN04488028_101719</name>
</gene>
<dbReference type="RefSeq" id="WP_073119457.1">
    <property type="nucleotide sequence ID" value="NZ_FRAA01000001.1"/>
</dbReference>
<evidence type="ECO:0000256" key="1">
    <source>
        <dbReference type="SAM" id="MobiDB-lite"/>
    </source>
</evidence>
<accession>A0A1M6KV12</accession>
<dbReference type="STRING" id="156994.SAMN04488028_101719"/>
<evidence type="ECO:0000313" key="2">
    <source>
        <dbReference type="EMBL" id="SHJ62858.1"/>
    </source>
</evidence>
<dbReference type="EMBL" id="FRAA01000001">
    <property type="protein sequence ID" value="SHJ62858.1"/>
    <property type="molecule type" value="Genomic_DNA"/>
</dbReference>
<feature type="compositionally biased region" description="Polar residues" evidence="1">
    <location>
        <begin position="111"/>
        <end position="123"/>
    </location>
</feature>
<keyword evidence="3" id="KW-1185">Reference proteome</keyword>
<dbReference type="Pfam" id="PF22668">
    <property type="entry name" value="DUF7009"/>
    <property type="match status" value="1"/>
</dbReference>
<proteinExistence type="predicted"/>
<dbReference type="InterPro" id="IPR053825">
    <property type="entry name" value="DUF7009"/>
</dbReference>
<protein>
    <submittedName>
        <fullName evidence="2">Uncharacterized protein</fullName>
    </submittedName>
</protein>
<evidence type="ECO:0000313" key="3">
    <source>
        <dbReference type="Proteomes" id="UP000184474"/>
    </source>
</evidence>
<dbReference type="Proteomes" id="UP000184474">
    <property type="component" value="Unassembled WGS sequence"/>
</dbReference>
<organism evidence="2 3">
    <name type="scientific">Reichenbachiella agariperforans</name>
    <dbReference type="NCBI Taxonomy" id="156994"/>
    <lineage>
        <taxon>Bacteria</taxon>
        <taxon>Pseudomonadati</taxon>
        <taxon>Bacteroidota</taxon>
        <taxon>Cytophagia</taxon>
        <taxon>Cytophagales</taxon>
        <taxon>Reichenbachiellaceae</taxon>
        <taxon>Reichenbachiella</taxon>
    </lineage>
</organism>
<sequence length="123" mass="13847">MKLRILNDSIRLRLSQTEVDIFGEKGCVSAEIAFGTNRLKYTVAALADTKDVTANFANNEIIVGIPSEMADKWMDPTEVGFENKDQSQMRVLVEKDFQCLHKRPGEDESDSFPNPQATHNKTK</sequence>
<dbReference type="AlphaFoldDB" id="A0A1M6KV12"/>
<feature type="region of interest" description="Disordered" evidence="1">
    <location>
        <begin position="102"/>
        <end position="123"/>
    </location>
</feature>
<name>A0A1M6KV12_REIAG</name>